<dbReference type="Gene3D" id="3.30.360.10">
    <property type="entry name" value="Dihydrodipicolinate Reductase, domain 2"/>
    <property type="match status" value="1"/>
</dbReference>
<dbReference type="Pfam" id="PF22725">
    <property type="entry name" value="GFO_IDH_MocA_C3"/>
    <property type="match status" value="1"/>
</dbReference>
<dbReference type="AlphaFoldDB" id="A0AAP2YXS5"/>
<evidence type="ECO:0000259" key="2">
    <source>
        <dbReference type="Pfam" id="PF22725"/>
    </source>
</evidence>
<comment type="caution">
    <text evidence="3">The sequence shown here is derived from an EMBL/GenBank/DDBJ whole genome shotgun (WGS) entry which is preliminary data.</text>
</comment>
<dbReference type="InterPro" id="IPR036291">
    <property type="entry name" value="NAD(P)-bd_dom_sf"/>
</dbReference>
<evidence type="ECO:0000313" key="4">
    <source>
        <dbReference type="Proteomes" id="UP001321018"/>
    </source>
</evidence>
<name>A0AAP2YXS5_9EURY</name>
<dbReference type="Pfam" id="PF01408">
    <property type="entry name" value="GFO_IDH_MocA"/>
    <property type="match status" value="1"/>
</dbReference>
<organism evidence="3 4">
    <name type="scientific">Natronoglomus mannanivorans</name>
    <dbReference type="NCBI Taxonomy" id="2979990"/>
    <lineage>
        <taxon>Archaea</taxon>
        <taxon>Methanobacteriati</taxon>
        <taxon>Methanobacteriota</taxon>
        <taxon>Stenosarchaea group</taxon>
        <taxon>Halobacteria</taxon>
        <taxon>Halobacteriales</taxon>
        <taxon>Natrialbaceae</taxon>
        <taxon>Natronoglomus</taxon>
    </lineage>
</organism>
<dbReference type="InterPro" id="IPR051450">
    <property type="entry name" value="Gfo/Idh/MocA_Oxidoreductases"/>
</dbReference>
<dbReference type="SUPFAM" id="SSF55347">
    <property type="entry name" value="Glyceraldehyde-3-phosphate dehydrogenase-like, C-terminal domain"/>
    <property type="match status" value="1"/>
</dbReference>
<evidence type="ECO:0000313" key="3">
    <source>
        <dbReference type="EMBL" id="MCU4740972.1"/>
    </source>
</evidence>
<dbReference type="PANTHER" id="PTHR43377:SF1">
    <property type="entry name" value="BILIVERDIN REDUCTASE A"/>
    <property type="match status" value="1"/>
</dbReference>
<gene>
    <name evidence="3" type="ORF">OB960_06100</name>
</gene>
<dbReference type="EMBL" id="JAOPKA010000003">
    <property type="protein sequence ID" value="MCU4740972.1"/>
    <property type="molecule type" value="Genomic_DNA"/>
</dbReference>
<evidence type="ECO:0000259" key="1">
    <source>
        <dbReference type="Pfam" id="PF01408"/>
    </source>
</evidence>
<dbReference type="InterPro" id="IPR000683">
    <property type="entry name" value="Gfo/Idh/MocA-like_OxRdtase_N"/>
</dbReference>
<dbReference type="RefSeq" id="WP_338002813.1">
    <property type="nucleotide sequence ID" value="NZ_JAOPKA010000003.1"/>
</dbReference>
<feature type="domain" description="GFO/IDH/MocA-like oxidoreductase" evidence="2">
    <location>
        <begin position="134"/>
        <end position="253"/>
    </location>
</feature>
<dbReference type="InterPro" id="IPR055170">
    <property type="entry name" value="GFO_IDH_MocA-like_dom"/>
</dbReference>
<dbReference type="PANTHER" id="PTHR43377">
    <property type="entry name" value="BILIVERDIN REDUCTASE A"/>
    <property type="match status" value="1"/>
</dbReference>
<accession>A0AAP2YXS5</accession>
<dbReference type="Gene3D" id="3.40.50.720">
    <property type="entry name" value="NAD(P)-binding Rossmann-like Domain"/>
    <property type="match status" value="1"/>
</dbReference>
<dbReference type="GO" id="GO:0000166">
    <property type="term" value="F:nucleotide binding"/>
    <property type="evidence" value="ECO:0007669"/>
    <property type="project" value="InterPro"/>
</dbReference>
<sequence>MSDPLRTGIVGTGGWGTHIATQFHENPDTAVVAITDISDANRAEAGETLEVAPDHQYEEYDAMLAEEELDAVQISSPHALHHDHILAALEADLHVFCEKPLTIGVGQAAELVRESDASDQVLMVGYQRHVHPAYAAVRDAVVGGELEPKLVTAELTQNWLENVEGTWRVDPALSGGGQLYDSGSHLLDAIVWMVDEEPTNVTAEMVFDDDAERIDVQAALTVRFDGGAVASITVSGDAPDVTERIAVRGDEGRHVISGEGWDHREVTVTDADGTEHDPIADDLSSYEKVDAFVQAVRNGEEPPATARNAFYATALTEAAYEAARTGERVDVDTTL</sequence>
<dbReference type="Proteomes" id="UP001321018">
    <property type="component" value="Unassembled WGS sequence"/>
</dbReference>
<reference evidence="3" key="1">
    <citation type="submission" date="2022-09" db="EMBL/GenBank/DDBJ databases">
        <title>Enrichment on poylsaccharides allowed isolation of novel metabolic and taxonomic groups of Haloarchaea.</title>
        <authorList>
            <person name="Sorokin D.Y."/>
            <person name="Elcheninov A.G."/>
            <person name="Khizhniak T.V."/>
            <person name="Kolganova T.V."/>
            <person name="Kublanov I.V."/>
        </authorList>
    </citation>
    <scope>NUCLEOTIDE SEQUENCE</scope>
    <source>
        <strain evidence="3">AArc-xg1-1</strain>
    </source>
</reference>
<protein>
    <submittedName>
        <fullName evidence="3">Gfo/Idh/MocA family oxidoreductase</fullName>
    </submittedName>
</protein>
<proteinExistence type="predicted"/>
<feature type="domain" description="Gfo/Idh/MocA-like oxidoreductase N-terminal" evidence="1">
    <location>
        <begin position="5"/>
        <end position="126"/>
    </location>
</feature>
<dbReference type="SUPFAM" id="SSF51735">
    <property type="entry name" value="NAD(P)-binding Rossmann-fold domains"/>
    <property type="match status" value="1"/>
</dbReference>